<sequence>MDKCWWPHAISQAAFIHNRLAGTTCRHIMSFKLFYSKHPELQQIQHFGCMAYVVLWCSTHSMWLHDHPVVSKHLCPRTLRGTYLGFSNAPSTIKGQKVWLPELNCIVIAKDVCFSKLEQSETNTIPSHAPILARNSKLLHSYTWLPQHEDSDEAEPNDVAPPSILPYSRQRDSRSMSISSDHLCFDCEWDHMMVEIEEAGEVVVDLEAIAADLEVELDVASSEGGAPCTTQHTLILMKFGVDKAWAASTPATETINTLGPQEGDTASAEEVHHYVSLMGSPLWIAQGSRPDITFAVGH</sequence>
<reference evidence="4" key="1">
    <citation type="submission" date="2016-04" db="EMBL/GenBank/DDBJ databases">
        <authorList>
            <person name="Guldener U."/>
            <person name="Guldener U."/>
        </authorList>
    </citation>
    <scope>NUCLEOTIDE SEQUENCE [LARGE SCALE GENOMIC DNA]</scope>
    <source>
        <strain evidence="4">UB2112</strain>
    </source>
</reference>
<dbReference type="AlphaFoldDB" id="A0A1K0HFE0"/>
<feature type="region of interest" description="Disordered" evidence="2">
    <location>
        <begin position="149"/>
        <end position="172"/>
    </location>
</feature>
<keyword evidence="1" id="KW-0175">Coiled coil</keyword>
<evidence type="ECO:0000313" key="3">
    <source>
        <dbReference type="EMBL" id="SAM83170.1"/>
    </source>
</evidence>
<accession>A0A1K0HFE0</accession>
<protein>
    <submittedName>
        <fullName evidence="3">Uncharacterized protein</fullName>
    </submittedName>
</protein>
<evidence type="ECO:0000313" key="4">
    <source>
        <dbReference type="Proteomes" id="UP000179920"/>
    </source>
</evidence>
<name>A0A1K0HFE0_9BASI</name>
<organism evidence="3 4">
    <name type="scientific">Ustilago bromivora</name>
    <dbReference type="NCBI Taxonomy" id="307758"/>
    <lineage>
        <taxon>Eukaryota</taxon>
        <taxon>Fungi</taxon>
        <taxon>Dikarya</taxon>
        <taxon>Basidiomycota</taxon>
        <taxon>Ustilaginomycotina</taxon>
        <taxon>Ustilaginomycetes</taxon>
        <taxon>Ustilaginales</taxon>
        <taxon>Ustilaginaceae</taxon>
        <taxon>Ustilago</taxon>
    </lineage>
</organism>
<proteinExistence type="predicted"/>
<dbReference type="Proteomes" id="UP000179920">
    <property type="component" value="Chromosome IX"/>
</dbReference>
<dbReference type="EMBL" id="LT558125">
    <property type="protein sequence ID" value="SAM83170.1"/>
    <property type="molecule type" value="Genomic_DNA"/>
</dbReference>
<evidence type="ECO:0000256" key="1">
    <source>
        <dbReference type="SAM" id="Coils"/>
    </source>
</evidence>
<evidence type="ECO:0000256" key="2">
    <source>
        <dbReference type="SAM" id="MobiDB-lite"/>
    </source>
</evidence>
<gene>
    <name evidence="3" type="ORF">UBRO_20374</name>
</gene>
<feature type="coiled-coil region" evidence="1">
    <location>
        <begin position="196"/>
        <end position="223"/>
    </location>
</feature>
<dbReference type="OrthoDB" id="8051712at2759"/>